<sequence>MAHGFSTWTLAVLATCALAAVSGCSASPAGPSRSTTTAPHAATLPADAVHDDDIRFPSDRAPVFTPGSECTAFTPGVRAIAGIAPDLPATPMETGHGCWITGDDVVAILTTATSFANFWRRSYPEDDGSGLTAMTVDKDSAQLFERFILDQRYYAVRAGDQWAAGLDSGVTKTVCMLTVDTGSTRPLQVTVTQQVARTATTVKTVRQQCDLAAAVAHTALAEHDPGGGSRISESVAGHPR</sequence>
<protein>
    <recommendedName>
        <fullName evidence="4">DUF3558 domain-containing protein</fullName>
    </recommendedName>
</protein>
<keyword evidence="3" id="KW-1185">Reference proteome</keyword>
<evidence type="ECO:0000313" key="3">
    <source>
        <dbReference type="Proteomes" id="UP000733379"/>
    </source>
</evidence>
<feature type="signal peptide" evidence="1">
    <location>
        <begin position="1"/>
        <end position="19"/>
    </location>
</feature>
<accession>A0ABS6B3Z5</accession>
<name>A0ABS6B3Z5_9NOCA</name>
<keyword evidence="1" id="KW-0732">Signal</keyword>
<comment type="caution">
    <text evidence="2">The sequence shown here is derived from an EMBL/GenBank/DDBJ whole genome shotgun (WGS) entry which is preliminary data.</text>
</comment>
<evidence type="ECO:0000256" key="1">
    <source>
        <dbReference type="SAM" id="SignalP"/>
    </source>
</evidence>
<proteinExistence type="predicted"/>
<organism evidence="2 3">
    <name type="scientific">Nocardia albiluteola</name>
    <dbReference type="NCBI Taxonomy" id="2842303"/>
    <lineage>
        <taxon>Bacteria</taxon>
        <taxon>Bacillati</taxon>
        <taxon>Actinomycetota</taxon>
        <taxon>Actinomycetes</taxon>
        <taxon>Mycobacteriales</taxon>
        <taxon>Nocardiaceae</taxon>
        <taxon>Nocardia</taxon>
    </lineage>
</organism>
<dbReference type="RefSeq" id="WP_215920644.1">
    <property type="nucleotide sequence ID" value="NZ_JAHKNI010000009.1"/>
</dbReference>
<evidence type="ECO:0000313" key="2">
    <source>
        <dbReference type="EMBL" id="MBU3064959.1"/>
    </source>
</evidence>
<feature type="chain" id="PRO_5045443994" description="DUF3558 domain-containing protein" evidence="1">
    <location>
        <begin position="20"/>
        <end position="240"/>
    </location>
</feature>
<dbReference type="EMBL" id="JAHKNI010000009">
    <property type="protein sequence ID" value="MBU3064959.1"/>
    <property type="molecule type" value="Genomic_DNA"/>
</dbReference>
<dbReference type="Proteomes" id="UP000733379">
    <property type="component" value="Unassembled WGS sequence"/>
</dbReference>
<reference evidence="2 3" key="1">
    <citation type="submission" date="2021-06" db="EMBL/GenBank/DDBJ databases">
        <title>Actinomycetes sequencing.</title>
        <authorList>
            <person name="Shan Q."/>
        </authorList>
    </citation>
    <scope>NUCLEOTIDE SEQUENCE [LARGE SCALE GENOMIC DNA]</scope>
    <source>
        <strain evidence="2 3">NEAU-G5</strain>
    </source>
</reference>
<evidence type="ECO:0008006" key="4">
    <source>
        <dbReference type="Google" id="ProtNLM"/>
    </source>
</evidence>
<gene>
    <name evidence="2" type="ORF">KO481_25940</name>
</gene>